<protein>
    <submittedName>
        <fullName evidence="1">Uncharacterized protein</fullName>
    </submittedName>
</protein>
<comment type="caution">
    <text evidence="1">The sequence shown here is derived from an EMBL/GenBank/DDBJ whole genome shotgun (WGS) entry which is preliminary data.</text>
</comment>
<evidence type="ECO:0000313" key="2">
    <source>
        <dbReference type="Proteomes" id="UP001165960"/>
    </source>
</evidence>
<sequence>LILWWALLTEPAGHLPASSPEPSAGWLPGTVSLLTSPPSSQVGTPLTHIISSPLPLPG</sequence>
<accession>A0ACC2TN61</accession>
<proteinExistence type="predicted"/>
<evidence type="ECO:0000313" key="1">
    <source>
        <dbReference type="EMBL" id="KAJ9075930.1"/>
    </source>
</evidence>
<organism evidence="1 2">
    <name type="scientific">Entomophthora muscae</name>
    <dbReference type="NCBI Taxonomy" id="34485"/>
    <lineage>
        <taxon>Eukaryota</taxon>
        <taxon>Fungi</taxon>
        <taxon>Fungi incertae sedis</taxon>
        <taxon>Zoopagomycota</taxon>
        <taxon>Entomophthoromycotina</taxon>
        <taxon>Entomophthoromycetes</taxon>
        <taxon>Entomophthorales</taxon>
        <taxon>Entomophthoraceae</taxon>
        <taxon>Entomophthora</taxon>
    </lineage>
</organism>
<reference evidence="1" key="1">
    <citation type="submission" date="2022-04" db="EMBL/GenBank/DDBJ databases">
        <title>Genome of the entomopathogenic fungus Entomophthora muscae.</title>
        <authorList>
            <person name="Elya C."/>
            <person name="Lovett B.R."/>
            <person name="Lee E."/>
            <person name="Macias A.M."/>
            <person name="Hajek A.E."/>
            <person name="De Bivort B.L."/>
            <person name="Kasson M.T."/>
            <person name="De Fine Licht H.H."/>
            <person name="Stajich J.E."/>
        </authorList>
    </citation>
    <scope>NUCLEOTIDE SEQUENCE</scope>
    <source>
        <strain evidence="1">Berkeley</strain>
    </source>
</reference>
<keyword evidence="2" id="KW-1185">Reference proteome</keyword>
<feature type="non-terminal residue" evidence="1">
    <location>
        <position position="1"/>
    </location>
</feature>
<gene>
    <name evidence="1" type="ORF">DSO57_1030981</name>
</gene>
<dbReference type="Proteomes" id="UP001165960">
    <property type="component" value="Unassembled WGS sequence"/>
</dbReference>
<dbReference type="EMBL" id="QTSX02002348">
    <property type="protein sequence ID" value="KAJ9075930.1"/>
    <property type="molecule type" value="Genomic_DNA"/>
</dbReference>
<name>A0ACC2TN61_9FUNG</name>